<dbReference type="Pfam" id="PF00578">
    <property type="entry name" value="AhpC-TSA"/>
    <property type="match status" value="1"/>
</dbReference>
<evidence type="ECO:0000259" key="2">
    <source>
        <dbReference type="PROSITE" id="PS51352"/>
    </source>
</evidence>
<dbReference type="GO" id="GO:0016491">
    <property type="term" value="F:oxidoreductase activity"/>
    <property type="evidence" value="ECO:0007669"/>
    <property type="project" value="InterPro"/>
</dbReference>
<dbReference type="InterPro" id="IPR036249">
    <property type="entry name" value="Thioredoxin-like_sf"/>
</dbReference>
<evidence type="ECO:0000313" key="4">
    <source>
        <dbReference type="Proteomes" id="UP000235916"/>
    </source>
</evidence>
<proteinExistence type="predicted"/>
<evidence type="ECO:0000313" key="3">
    <source>
        <dbReference type="EMBL" id="PND39947.1"/>
    </source>
</evidence>
<dbReference type="InterPro" id="IPR013766">
    <property type="entry name" value="Thioredoxin_domain"/>
</dbReference>
<protein>
    <recommendedName>
        <fullName evidence="2">Thioredoxin domain-containing protein</fullName>
    </recommendedName>
</protein>
<dbReference type="Proteomes" id="UP000235916">
    <property type="component" value="Unassembled WGS sequence"/>
</dbReference>
<feature type="domain" description="Thioredoxin" evidence="2">
    <location>
        <begin position="98"/>
        <end position="239"/>
    </location>
</feature>
<keyword evidence="1" id="KW-0732">Signal</keyword>
<dbReference type="Gene3D" id="3.40.30.10">
    <property type="entry name" value="Glutaredoxin"/>
    <property type="match status" value="1"/>
</dbReference>
<name>A0A2N8L2N4_9BURK</name>
<feature type="signal peptide" evidence="1">
    <location>
        <begin position="1"/>
        <end position="49"/>
    </location>
</feature>
<dbReference type="EMBL" id="POSP01000001">
    <property type="protein sequence ID" value="PND39947.1"/>
    <property type="molecule type" value="Genomic_DNA"/>
</dbReference>
<organism evidence="3 4">
    <name type="scientific">Kinneretia aquatilis</name>
    <dbReference type="NCBI Taxonomy" id="2070761"/>
    <lineage>
        <taxon>Bacteria</taxon>
        <taxon>Pseudomonadati</taxon>
        <taxon>Pseudomonadota</taxon>
        <taxon>Betaproteobacteria</taxon>
        <taxon>Burkholderiales</taxon>
        <taxon>Sphaerotilaceae</taxon>
        <taxon>Roseateles</taxon>
    </lineage>
</organism>
<sequence length="239" mass="25481">MPLTSSLKTRLPLSSAASCSSASCCTALCASPPRHLRACLMLPAWIALASLHSSAFSQTPPTAGVVPPSKPAATLHAKASSTASNTIANDPAQLLMNSPTGAGLPSNWQLQASKLSGEAFAPSELKGRVAVVFYWSTACAVCRDTLAELRANLEGWRKKPVSVVQVNVDKQAEDWRSYEQIRNVMHKPPPGLLSLRLDAGPAPARLPLTLVVDAQNRVVRRYEGRVAPEAWNDVADLLP</sequence>
<dbReference type="GO" id="GO:0016209">
    <property type="term" value="F:antioxidant activity"/>
    <property type="evidence" value="ECO:0007669"/>
    <property type="project" value="InterPro"/>
</dbReference>
<dbReference type="SUPFAM" id="SSF52833">
    <property type="entry name" value="Thioredoxin-like"/>
    <property type="match status" value="1"/>
</dbReference>
<comment type="caution">
    <text evidence="3">The sequence shown here is derived from an EMBL/GenBank/DDBJ whole genome shotgun (WGS) entry which is preliminary data.</text>
</comment>
<evidence type="ECO:0000256" key="1">
    <source>
        <dbReference type="SAM" id="SignalP"/>
    </source>
</evidence>
<dbReference type="OrthoDB" id="9811352at2"/>
<keyword evidence="4" id="KW-1185">Reference proteome</keyword>
<accession>A0A2N8L2N4</accession>
<reference evidence="3 4" key="1">
    <citation type="submission" date="2018-01" db="EMBL/GenBank/DDBJ databases">
        <title>Draft genome sequence of Paucibacter aquatile CR182 isolated from freshwater of the Nakdong River.</title>
        <authorList>
            <person name="Choi A."/>
            <person name="Chung E.J."/>
        </authorList>
    </citation>
    <scope>NUCLEOTIDE SEQUENCE [LARGE SCALE GENOMIC DNA]</scope>
    <source>
        <strain evidence="3 4">CR182</strain>
    </source>
</reference>
<dbReference type="InterPro" id="IPR000866">
    <property type="entry name" value="AhpC/TSA"/>
</dbReference>
<dbReference type="AlphaFoldDB" id="A0A2N8L2N4"/>
<feature type="chain" id="PRO_5014938362" description="Thioredoxin domain-containing protein" evidence="1">
    <location>
        <begin position="50"/>
        <end position="239"/>
    </location>
</feature>
<dbReference type="PROSITE" id="PS51352">
    <property type="entry name" value="THIOREDOXIN_2"/>
    <property type="match status" value="1"/>
</dbReference>
<dbReference type="CDD" id="cd02966">
    <property type="entry name" value="TlpA_like_family"/>
    <property type="match status" value="1"/>
</dbReference>
<gene>
    <name evidence="3" type="ORF">C1O66_00640</name>
</gene>